<feature type="transmembrane region" description="Helical" evidence="1">
    <location>
        <begin position="51"/>
        <end position="69"/>
    </location>
</feature>
<dbReference type="EMBL" id="JBHUHV010000058">
    <property type="protein sequence ID" value="MFD2069061.1"/>
    <property type="molecule type" value="Genomic_DNA"/>
</dbReference>
<comment type="caution">
    <text evidence="2">The sequence shown here is derived from an EMBL/GenBank/DDBJ whole genome shotgun (WGS) entry which is preliminary data.</text>
</comment>
<dbReference type="SUPFAM" id="SSF141694">
    <property type="entry name" value="AF2212/PG0164-like"/>
    <property type="match status" value="1"/>
</dbReference>
<name>A0ABW4X3C4_9BACT</name>
<dbReference type="InterPro" id="IPR037079">
    <property type="entry name" value="AF2212/PG0164-like_sf"/>
</dbReference>
<dbReference type="Pfam" id="PF08922">
    <property type="entry name" value="DUF1905"/>
    <property type="match status" value="1"/>
</dbReference>
<gene>
    <name evidence="2" type="ORF">ACFSKU_19400</name>
</gene>
<evidence type="ECO:0000256" key="1">
    <source>
        <dbReference type="SAM" id="Phobius"/>
    </source>
</evidence>
<protein>
    <submittedName>
        <fullName evidence="2">YdeI/OmpD-associated family protein</fullName>
    </submittedName>
</protein>
<accession>A0ABW4X3C4</accession>
<dbReference type="Pfam" id="PF13376">
    <property type="entry name" value="OmdA"/>
    <property type="match status" value="1"/>
</dbReference>
<proteinExistence type="predicted"/>
<sequence>MPPSSIVQFRTCINRLEHLLGVHYLEIPQEVVQQLSGKFKVRLLCTVNSTLTFPCGLVALGGGMAYISINNKRMKQLKARSGDEVEVLLEKDNSEFGVEMPEELAELLEQDDEGRRRFKKLAPGKQRYIIQYVSSVKSCQLRIDRSVMLIENLKALPVGKESFRGIWGH</sequence>
<dbReference type="InterPro" id="IPR015018">
    <property type="entry name" value="DUF1905"/>
</dbReference>
<keyword evidence="1" id="KW-0812">Transmembrane</keyword>
<evidence type="ECO:0000313" key="2">
    <source>
        <dbReference type="EMBL" id="MFD2069061.1"/>
    </source>
</evidence>
<dbReference type="RefSeq" id="WP_229957420.1">
    <property type="nucleotide sequence ID" value="NZ_JAJJWI010000001.1"/>
</dbReference>
<dbReference type="Proteomes" id="UP001597369">
    <property type="component" value="Unassembled WGS sequence"/>
</dbReference>
<reference evidence="3" key="1">
    <citation type="journal article" date="2019" name="Int. J. Syst. Evol. Microbiol.">
        <title>The Global Catalogue of Microorganisms (GCM) 10K type strain sequencing project: providing services to taxonomists for standard genome sequencing and annotation.</title>
        <authorList>
            <consortium name="The Broad Institute Genomics Platform"/>
            <consortium name="The Broad Institute Genome Sequencing Center for Infectious Disease"/>
            <person name="Wu L."/>
            <person name="Ma J."/>
        </authorList>
    </citation>
    <scope>NUCLEOTIDE SEQUENCE [LARGE SCALE GENOMIC DNA]</scope>
    <source>
        <strain evidence="3">JCM 16545</strain>
    </source>
</reference>
<keyword evidence="3" id="KW-1185">Reference proteome</keyword>
<keyword evidence="1" id="KW-0472">Membrane</keyword>
<dbReference type="Gene3D" id="2.40.30.100">
    <property type="entry name" value="AF2212/PG0164-like"/>
    <property type="match status" value="1"/>
</dbReference>
<evidence type="ECO:0000313" key="3">
    <source>
        <dbReference type="Proteomes" id="UP001597369"/>
    </source>
</evidence>
<keyword evidence="1" id="KW-1133">Transmembrane helix</keyword>
<organism evidence="2 3">
    <name type="scientific">Pontibacter silvestris</name>
    <dbReference type="NCBI Taxonomy" id="2305183"/>
    <lineage>
        <taxon>Bacteria</taxon>
        <taxon>Pseudomonadati</taxon>
        <taxon>Bacteroidota</taxon>
        <taxon>Cytophagia</taxon>
        <taxon>Cytophagales</taxon>
        <taxon>Hymenobacteraceae</taxon>
        <taxon>Pontibacter</taxon>
    </lineage>
</organism>